<sequence>MGAQSGGGGSYDVRPPVLEAGAGWLAEDGEAIGTEGSAGAAAATAAAGACAPGPVVGALHAFAAELGARSGEMSAAVATAGQALAGNACVYWATDTGAAELLGR</sequence>
<dbReference type="RefSeq" id="WP_119948423.1">
    <property type="nucleotide sequence ID" value="NZ_QZEZ01000001.1"/>
</dbReference>
<accession>A0A3A3Z250</accession>
<comment type="caution">
    <text evidence="1">The sequence shown here is derived from an EMBL/GenBank/DDBJ whole genome shotgun (WGS) entry which is preliminary data.</text>
</comment>
<keyword evidence="2" id="KW-1185">Reference proteome</keyword>
<name>A0A3A3Z250_9ACTN</name>
<proteinExistence type="predicted"/>
<evidence type="ECO:0000313" key="2">
    <source>
        <dbReference type="Proteomes" id="UP000265614"/>
    </source>
</evidence>
<dbReference type="AlphaFoldDB" id="A0A3A3Z250"/>
<protein>
    <recommendedName>
        <fullName evidence="3">PE domain-containing protein</fullName>
    </recommendedName>
</protein>
<evidence type="ECO:0008006" key="3">
    <source>
        <dbReference type="Google" id="ProtNLM"/>
    </source>
</evidence>
<organism evidence="1 2">
    <name type="scientific">Vallicoccus soli</name>
    <dbReference type="NCBI Taxonomy" id="2339232"/>
    <lineage>
        <taxon>Bacteria</taxon>
        <taxon>Bacillati</taxon>
        <taxon>Actinomycetota</taxon>
        <taxon>Actinomycetes</taxon>
        <taxon>Motilibacterales</taxon>
        <taxon>Vallicoccaceae</taxon>
        <taxon>Vallicoccus</taxon>
    </lineage>
</organism>
<dbReference type="EMBL" id="QZEZ01000001">
    <property type="protein sequence ID" value="RJK97524.1"/>
    <property type="molecule type" value="Genomic_DNA"/>
</dbReference>
<dbReference type="Proteomes" id="UP000265614">
    <property type="component" value="Unassembled WGS sequence"/>
</dbReference>
<evidence type="ECO:0000313" key="1">
    <source>
        <dbReference type="EMBL" id="RJK97524.1"/>
    </source>
</evidence>
<gene>
    <name evidence="1" type="ORF">D5H78_00290</name>
</gene>
<reference evidence="1 2" key="1">
    <citation type="submission" date="2018-09" db="EMBL/GenBank/DDBJ databases">
        <title>YIM 75000 draft genome.</title>
        <authorList>
            <person name="Tang S."/>
            <person name="Feng Y."/>
        </authorList>
    </citation>
    <scope>NUCLEOTIDE SEQUENCE [LARGE SCALE GENOMIC DNA]</scope>
    <source>
        <strain evidence="1 2">YIM 75000</strain>
    </source>
</reference>